<protein>
    <submittedName>
        <fullName evidence="1">Uncharacterized protein</fullName>
    </submittedName>
</protein>
<accession>A0A2I6UG65</accession>
<organism evidence="1 2">
    <name type="scientific">Salinibacter phage M8CC-19</name>
    <dbReference type="NCBI Taxonomy" id="2681613"/>
    <lineage>
        <taxon>Viruses</taxon>
        <taxon>Duplodnaviria</taxon>
        <taxon>Heunggongvirae</taxon>
        <taxon>Uroviricota</taxon>
        <taxon>Caudoviricetes</taxon>
        <taxon>Kryptosalinivirus</taxon>
        <taxon>Kryptosalinivirus M8CC19</taxon>
    </lineage>
</organism>
<dbReference type="RefSeq" id="YP_009639388.1">
    <property type="nucleotide sequence ID" value="NC_042349.1"/>
</dbReference>
<dbReference type="Proteomes" id="UP000241693">
    <property type="component" value="Segment"/>
</dbReference>
<evidence type="ECO:0000313" key="2">
    <source>
        <dbReference type="Proteomes" id="UP000241693"/>
    </source>
</evidence>
<sequence length="181" mass="20153">MDLHKEFVDSMVAVFDPGVKTGAGIFVLRTSERLRIIDSFTMEEFKDIEGYNPKTDYVGLASDRLVNWCRGVDNPFENVQGAFFMPKEVLIEFPSAAYLARGNSTTMIQVCRNAAEIGTAIAGATSQKVVYFGANNLRRSGRIVPNDSRPTIFRRIYGDTEGVDEHVQDAGLIAAKYLRVF</sequence>
<dbReference type="EMBL" id="MF580956">
    <property type="protein sequence ID" value="AUO78972.1"/>
    <property type="molecule type" value="Genomic_DNA"/>
</dbReference>
<keyword evidence="2" id="KW-1185">Reference proteome</keyword>
<dbReference type="KEGG" id="vg:40236180"/>
<dbReference type="GeneID" id="40236180"/>
<reference evidence="1 2" key="1">
    <citation type="submission" date="2017-07" db="EMBL/GenBank/DDBJ databases">
        <title>Characterization of ecologically diverse viruses infecting co-occurring strains of cosmopolitan hyperhalophilic Bacteroidetes.</title>
        <authorList>
            <person name="Villamor J."/>
            <person name="Ramos-Barbero M.D."/>
            <person name="Gonzalez-Torres P."/>
            <person name="Gabaldon T."/>
            <person name="Rollesso-Mora R."/>
            <person name="Meseguer I."/>
            <person name="Martinez-Garcia M."/>
            <person name="Santos F."/>
            <person name="Anton J."/>
        </authorList>
    </citation>
    <scope>NUCLEOTIDE SEQUENCE [LARGE SCALE GENOMIC DNA]</scope>
</reference>
<name>A0A2I6UG65_9CAUD</name>
<evidence type="ECO:0000313" key="1">
    <source>
        <dbReference type="EMBL" id="AUO78972.1"/>
    </source>
</evidence>
<proteinExistence type="predicted"/>